<dbReference type="Gene3D" id="3.40.1190.20">
    <property type="match status" value="1"/>
</dbReference>
<keyword evidence="13" id="KW-0511">Multifunctional enzyme</keyword>
<evidence type="ECO:0000256" key="9">
    <source>
        <dbReference type="ARBA" id="ARBA00022958"/>
    </source>
</evidence>
<evidence type="ECO:0000256" key="8">
    <source>
        <dbReference type="ARBA" id="ARBA00022857"/>
    </source>
</evidence>
<feature type="binding site" evidence="17">
    <location>
        <position position="387"/>
    </location>
    <ligand>
        <name>(6S)-NADPHX</name>
        <dbReference type="ChEBI" id="CHEBI:64076"/>
    </ligand>
</feature>
<dbReference type="eggNOG" id="COG0062">
    <property type="taxonomic scope" value="Bacteria"/>
</dbReference>
<dbReference type="PROSITE" id="PS51385">
    <property type="entry name" value="YJEF_N"/>
    <property type="match status" value="1"/>
</dbReference>
<dbReference type="InterPro" id="IPR030677">
    <property type="entry name" value="Nnr"/>
</dbReference>
<evidence type="ECO:0000256" key="2">
    <source>
        <dbReference type="ARBA" id="ARBA00000909"/>
    </source>
</evidence>
<keyword evidence="23" id="KW-1185">Reference proteome</keyword>
<dbReference type="GO" id="GO:0110051">
    <property type="term" value="P:metabolite repair"/>
    <property type="evidence" value="ECO:0007669"/>
    <property type="project" value="TreeGrafter"/>
</dbReference>
<dbReference type="HAMAP" id="MF_01966">
    <property type="entry name" value="NADHX_epimerase"/>
    <property type="match status" value="1"/>
</dbReference>
<dbReference type="InterPro" id="IPR017953">
    <property type="entry name" value="Carbohydrate_kinase_pred_CS"/>
</dbReference>
<dbReference type="GO" id="GO:0005524">
    <property type="term" value="F:ATP binding"/>
    <property type="evidence" value="ECO:0007669"/>
    <property type="project" value="UniProtKB-UniRule"/>
</dbReference>
<comment type="function">
    <text evidence="14 19">Bifunctional enzyme that catalyzes the epimerization of the S- and R-forms of NAD(P)HX and the dehydration of the S-form of NAD(P)HX at the expense of ADP, which is converted to AMP. This allows the repair of both epimers of NAD(P)HX, a damaged form of NAD(P)H that is a result of enzymatic or heat-dependent hydration.</text>
</comment>
<sequence length="525" mass="53685">MILVSAKQMRLADERTINEIGLPGIVLMENAARGAAKVIVEAVGEVEGLAVAAFCGRGNNGGDGLAVLRMLAQKGAVCTAFLLAKAEQLGPDAAINLRVAEACGVEVIELPDEDAFDLYAGEMAAYDIYVDAILGTGLSAPVEGLYLRAIEALNESDAPILAIDMPSGLSADTGRPLGQAVRADWTATFGAVKRGLLLDFENHAGELSLVDISIPPHVFDELDIDCLLLEPQTVAALLPPRDASAHKGDFGHLLVVGGAPGYSGAPCLAAMGGLRAGAGLVTVALPAGLNIVAETKLTACMSHPLPQTATGALDVAALEDARQLMASRQALALGPGLGRAAESAQLAIALMNVIEAPLVIDADALNALAESPEPPVWAAEQVVLCPHPGEAGRLLGCQTAEIQADRLDAARRIAAKYNAVCLLKGARSVIAAPDGLAWVNDTGSPLLASGGSGDVLTGLIGGLLAQGSSALEAALCGAFIHGLAAQLAAEEFGLRGLAAEELADYLPTAFATLEAGHDHDHHDED</sequence>
<accession>E1QFI0</accession>
<evidence type="ECO:0000256" key="3">
    <source>
        <dbReference type="ARBA" id="ARBA00006001"/>
    </source>
</evidence>
<evidence type="ECO:0000256" key="11">
    <source>
        <dbReference type="ARBA" id="ARBA00023235"/>
    </source>
</evidence>
<dbReference type="Pfam" id="PF03853">
    <property type="entry name" value="YjeF_N"/>
    <property type="match status" value="1"/>
</dbReference>
<feature type="binding site" evidence="17">
    <location>
        <position position="454"/>
    </location>
    <ligand>
        <name>(6S)-NADPHX</name>
        <dbReference type="ChEBI" id="CHEBI:64076"/>
    </ligand>
</feature>
<dbReference type="STRING" id="644282.Deba_0946"/>
<organism evidence="22 23">
    <name type="scientific">Desulfarculus baarsii (strain ATCC 33931 / DSM 2075 / LMG 7858 / VKM B-1802 / 2st14)</name>
    <dbReference type="NCBI Taxonomy" id="644282"/>
    <lineage>
        <taxon>Bacteria</taxon>
        <taxon>Pseudomonadati</taxon>
        <taxon>Thermodesulfobacteriota</taxon>
        <taxon>Desulfarculia</taxon>
        <taxon>Desulfarculales</taxon>
        <taxon>Desulfarculaceae</taxon>
        <taxon>Desulfarculus</taxon>
    </lineage>
</organism>
<evidence type="ECO:0000256" key="4">
    <source>
        <dbReference type="ARBA" id="ARBA00009524"/>
    </source>
</evidence>
<keyword evidence="10 17" id="KW-0520">NAD</keyword>
<dbReference type="InterPro" id="IPR029056">
    <property type="entry name" value="Ribokinase-like"/>
</dbReference>
<dbReference type="CDD" id="cd01171">
    <property type="entry name" value="YXKO-related"/>
    <property type="match status" value="1"/>
</dbReference>
<dbReference type="GO" id="GO:0046496">
    <property type="term" value="P:nicotinamide nucleotide metabolic process"/>
    <property type="evidence" value="ECO:0007669"/>
    <property type="project" value="UniProtKB-UniRule"/>
</dbReference>
<dbReference type="GO" id="GO:0052856">
    <property type="term" value="F:NAD(P)HX epimerase activity"/>
    <property type="evidence" value="ECO:0007669"/>
    <property type="project" value="UniProtKB-UniRule"/>
</dbReference>
<dbReference type="PANTHER" id="PTHR12592:SF0">
    <property type="entry name" value="ATP-DEPENDENT (S)-NAD(P)H-HYDRATE DEHYDRATASE"/>
    <property type="match status" value="1"/>
</dbReference>
<evidence type="ECO:0000256" key="14">
    <source>
        <dbReference type="ARBA" id="ARBA00025153"/>
    </source>
</evidence>
<feature type="binding site" evidence="17">
    <location>
        <begin position="424"/>
        <end position="428"/>
    </location>
    <ligand>
        <name>AMP</name>
        <dbReference type="ChEBI" id="CHEBI:456215"/>
    </ligand>
</feature>
<keyword evidence="7 17" id="KW-0067">ATP-binding</keyword>
<dbReference type="EC" id="5.1.99.6" evidence="19"/>
<dbReference type="PANTHER" id="PTHR12592">
    <property type="entry name" value="ATP-DEPENDENT (S)-NAD(P)H-HYDRATE DEHYDRATASE FAMILY MEMBER"/>
    <property type="match status" value="1"/>
</dbReference>
<comment type="similarity">
    <text evidence="3 19">In the N-terminal section; belongs to the NnrE/AIBP family.</text>
</comment>
<keyword evidence="22" id="KW-0418">Kinase</keyword>
<name>E1QFI0_DESB2</name>
<keyword evidence="11 18" id="KW-0413">Isomerase</keyword>
<evidence type="ECO:0000256" key="19">
    <source>
        <dbReference type="PIRNR" id="PIRNR017184"/>
    </source>
</evidence>
<comment type="cofactor">
    <cofactor evidence="17">
        <name>Mg(2+)</name>
        <dbReference type="ChEBI" id="CHEBI:18420"/>
    </cofactor>
</comment>
<dbReference type="GO" id="GO:0052855">
    <property type="term" value="F:ADP-dependent NAD(P)H-hydrate dehydratase activity"/>
    <property type="evidence" value="ECO:0007669"/>
    <property type="project" value="UniProtKB-UniRule"/>
</dbReference>
<dbReference type="PROSITE" id="PS01050">
    <property type="entry name" value="YJEF_C_2"/>
    <property type="match status" value="1"/>
</dbReference>
<feature type="binding site" evidence="18">
    <location>
        <position position="60"/>
    </location>
    <ligand>
        <name>K(+)</name>
        <dbReference type="ChEBI" id="CHEBI:29103"/>
    </ligand>
</feature>
<feature type="binding site" evidence="18">
    <location>
        <position position="164"/>
    </location>
    <ligand>
        <name>(6S)-NADPHX</name>
        <dbReference type="ChEBI" id="CHEBI:64076"/>
    </ligand>
</feature>
<feature type="binding site" evidence="17">
    <location>
        <position position="336"/>
    </location>
    <ligand>
        <name>(6S)-NADPHX</name>
        <dbReference type="ChEBI" id="CHEBI:64076"/>
    </ligand>
</feature>
<evidence type="ECO:0000256" key="18">
    <source>
        <dbReference type="HAMAP-Rule" id="MF_01966"/>
    </source>
</evidence>
<feature type="domain" description="YjeF N-terminal" evidence="21">
    <location>
        <begin position="9"/>
        <end position="220"/>
    </location>
</feature>
<dbReference type="GO" id="GO:0016301">
    <property type="term" value="F:kinase activity"/>
    <property type="evidence" value="ECO:0007669"/>
    <property type="project" value="UniProtKB-KW"/>
</dbReference>
<evidence type="ECO:0000313" key="22">
    <source>
        <dbReference type="EMBL" id="ADK84316.1"/>
    </source>
</evidence>
<comment type="catalytic activity">
    <reaction evidence="1 18 19">
        <text>(6R)-NADHX = (6S)-NADHX</text>
        <dbReference type="Rhea" id="RHEA:32215"/>
        <dbReference type="ChEBI" id="CHEBI:64074"/>
        <dbReference type="ChEBI" id="CHEBI:64075"/>
        <dbReference type="EC" id="5.1.99.6"/>
    </reaction>
</comment>
<dbReference type="SUPFAM" id="SSF53613">
    <property type="entry name" value="Ribokinase-like"/>
    <property type="match status" value="1"/>
</dbReference>
<dbReference type="AlphaFoldDB" id="E1QFI0"/>
<dbReference type="EMBL" id="CP002085">
    <property type="protein sequence ID" value="ADK84316.1"/>
    <property type="molecule type" value="Genomic_DNA"/>
</dbReference>
<dbReference type="HOGENOM" id="CLU_024853_4_1_7"/>
<dbReference type="GO" id="GO:0046872">
    <property type="term" value="F:metal ion binding"/>
    <property type="evidence" value="ECO:0007669"/>
    <property type="project" value="UniProtKB-UniRule"/>
</dbReference>
<dbReference type="HAMAP" id="MF_01965">
    <property type="entry name" value="NADHX_dehydratase"/>
    <property type="match status" value="1"/>
</dbReference>
<keyword evidence="5 18" id="KW-0479">Metal-binding</keyword>
<comment type="similarity">
    <text evidence="4 19">In the C-terminal section; belongs to the NnrD/CARKD family.</text>
</comment>
<feature type="binding site" evidence="18">
    <location>
        <position position="131"/>
    </location>
    <ligand>
        <name>K(+)</name>
        <dbReference type="ChEBI" id="CHEBI:29103"/>
    </ligand>
</feature>
<evidence type="ECO:0000259" key="20">
    <source>
        <dbReference type="PROSITE" id="PS51383"/>
    </source>
</evidence>
<dbReference type="RefSeq" id="WP_013257770.1">
    <property type="nucleotide sequence ID" value="NC_014365.1"/>
</dbReference>
<comment type="subunit">
    <text evidence="17">Homotetramer.</text>
</comment>
<feature type="binding site" evidence="17">
    <location>
        <position position="265"/>
    </location>
    <ligand>
        <name>(6S)-NADPHX</name>
        <dbReference type="ChEBI" id="CHEBI:64076"/>
    </ligand>
</feature>
<evidence type="ECO:0000256" key="13">
    <source>
        <dbReference type="ARBA" id="ARBA00023268"/>
    </source>
</evidence>
<dbReference type="NCBIfam" id="TIGR00197">
    <property type="entry name" value="yjeF_nterm"/>
    <property type="match status" value="1"/>
</dbReference>
<evidence type="ECO:0000256" key="1">
    <source>
        <dbReference type="ARBA" id="ARBA00000013"/>
    </source>
</evidence>
<dbReference type="InterPro" id="IPR000631">
    <property type="entry name" value="CARKD"/>
</dbReference>
<gene>
    <name evidence="17" type="primary">nnrD</name>
    <name evidence="18" type="synonym">nnrE</name>
    <name evidence="22" type="ordered locus">Deba_0946</name>
</gene>
<feature type="binding site" evidence="18">
    <location>
        <position position="167"/>
    </location>
    <ligand>
        <name>K(+)</name>
        <dbReference type="ChEBI" id="CHEBI:29103"/>
    </ligand>
</feature>
<comment type="catalytic activity">
    <reaction evidence="2 18 19">
        <text>(6R)-NADPHX = (6S)-NADPHX</text>
        <dbReference type="Rhea" id="RHEA:32227"/>
        <dbReference type="ChEBI" id="CHEBI:64076"/>
        <dbReference type="ChEBI" id="CHEBI:64077"/>
        <dbReference type="EC" id="5.1.99.6"/>
    </reaction>
</comment>
<evidence type="ECO:0000256" key="15">
    <source>
        <dbReference type="ARBA" id="ARBA00048238"/>
    </source>
</evidence>
<dbReference type="KEGG" id="dbr:Deba_0946"/>
<keyword evidence="12 17" id="KW-0456">Lyase</keyword>
<dbReference type="InterPro" id="IPR036652">
    <property type="entry name" value="YjeF_N_dom_sf"/>
</dbReference>
<comment type="similarity">
    <text evidence="18">Belongs to the NnrE/AIBP family.</text>
</comment>
<evidence type="ECO:0000256" key="6">
    <source>
        <dbReference type="ARBA" id="ARBA00022741"/>
    </source>
</evidence>
<evidence type="ECO:0000256" key="16">
    <source>
        <dbReference type="ARBA" id="ARBA00049209"/>
    </source>
</evidence>
<feature type="binding site" evidence="18">
    <location>
        <begin position="59"/>
        <end position="63"/>
    </location>
    <ligand>
        <name>(6S)-NADPHX</name>
        <dbReference type="ChEBI" id="CHEBI:64076"/>
    </ligand>
</feature>
<feature type="domain" description="YjeF C-terminal" evidence="20">
    <location>
        <begin position="230"/>
        <end position="513"/>
    </location>
</feature>
<evidence type="ECO:0000259" key="21">
    <source>
        <dbReference type="PROSITE" id="PS51385"/>
    </source>
</evidence>
<dbReference type="PROSITE" id="PS51383">
    <property type="entry name" value="YJEF_C_3"/>
    <property type="match status" value="1"/>
</dbReference>
<dbReference type="Pfam" id="PF01256">
    <property type="entry name" value="Carb_kinase"/>
    <property type="match status" value="1"/>
</dbReference>
<evidence type="ECO:0000256" key="12">
    <source>
        <dbReference type="ARBA" id="ARBA00023239"/>
    </source>
</evidence>
<evidence type="ECO:0000256" key="7">
    <source>
        <dbReference type="ARBA" id="ARBA00022840"/>
    </source>
</evidence>
<feature type="binding site" evidence="17">
    <location>
        <position position="453"/>
    </location>
    <ligand>
        <name>AMP</name>
        <dbReference type="ChEBI" id="CHEBI:456215"/>
    </ligand>
</feature>
<keyword evidence="22" id="KW-0808">Transferase</keyword>
<dbReference type="PIRSF" id="PIRSF017184">
    <property type="entry name" value="Nnr"/>
    <property type="match status" value="1"/>
</dbReference>
<comment type="catalytic activity">
    <reaction evidence="16 17 19">
        <text>(6S)-NADPHX + ADP = AMP + phosphate + NADPH + H(+)</text>
        <dbReference type="Rhea" id="RHEA:32235"/>
        <dbReference type="ChEBI" id="CHEBI:15378"/>
        <dbReference type="ChEBI" id="CHEBI:43474"/>
        <dbReference type="ChEBI" id="CHEBI:57783"/>
        <dbReference type="ChEBI" id="CHEBI:64076"/>
        <dbReference type="ChEBI" id="CHEBI:456215"/>
        <dbReference type="ChEBI" id="CHEBI:456216"/>
        <dbReference type="EC" id="4.2.1.136"/>
    </reaction>
</comment>
<evidence type="ECO:0000256" key="17">
    <source>
        <dbReference type="HAMAP-Rule" id="MF_01965"/>
    </source>
</evidence>
<feature type="binding site" evidence="18">
    <location>
        <begin position="135"/>
        <end position="141"/>
    </location>
    <ligand>
        <name>(6S)-NADPHX</name>
        <dbReference type="ChEBI" id="CHEBI:64076"/>
    </ligand>
</feature>
<keyword evidence="9 18" id="KW-0630">Potassium</keyword>
<dbReference type="InterPro" id="IPR004443">
    <property type="entry name" value="YjeF_N_dom"/>
</dbReference>
<dbReference type="SUPFAM" id="SSF64153">
    <property type="entry name" value="YjeF N-terminal domain-like"/>
    <property type="match status" value="1"/>
</dbReference>
<comment type="catalytic activity">
    <reaction evidence="15 17 19">
        <text>(6S)-NADHX + ADP = AMP + phosphate + NADH + H(+)</text>
        <dbReference type="Rhea" id="RHEA:32223"/>
        <dbReference type="ChEBI" id="CHEBI:15378"/>
        <dbReference type="ChEBI" id="CHEBI:43474"/>
        <dbReference type="ChEBI" id="CHEBI:57945"/>
        <dbReference type="ChEBI" id="CHEBI:64074"/>
        <dbReference type="ChEBI" id="CHEBI:456215"/>
        <dbReference type="ChEBI" id="CHEBI:456216"/>
        <dbReference type="EC" id="4.2.1.136"/>
    </reaction>
</comment>
<proteinExistence type="inferred from homology"/>
<comment type="function">
    <text evidence="18">Catalyzes the epimerization of the S- and R-forms of NAD(P)HX, a damaged form of NAD(P)H that is a result of enzymatic or heat-dependent hydration. This is a prerequisite for the S-specific NAD(P)H-hydrate dehydratase to allow the repair of both epimers of NAD(P)HX.</text>
</comment>
<protein>
    <recommendedName>
        <fullName evidence="19">Bifunctional NAD(P)H-hydrate repair enzyme</fullName>
    </recommendedName>
    <alternativeName>
        <fullName evidence="19">Nicotinamide nucleotide repair protein</fullName>
    </alternativeName>
    <domain>
        <recommendedName>
            <fullName evidence="19">ADP-dependent (S)-NAD(P)H-hydrate dehydratase</fullName>
            <ecNumber evidence="19">4.2.1.136</ecNumber>
        </recommendedName>
        <alternativeName>
            <fullName evidence="19">ADP-dependent NAD(P)HX dehydratase</fullName>
        </alternativeName>
    </domain>
    <domain>
        <recommendedName>
            <fullName evidence="19">NAD(P)H-hydrate epimerase</fullName>
            <ecNumber evidence="19">5.1.99.6</ecNumber>
        </recommendedName>
    </domain>
</protein>
<dbReference type="EC" id="4.2.1.136" evidence="19"/>
<evidence type="ECO:0000256" key="10">
    <source>
        <dbReference type="ARBA" id="ARBA00023027"/>
    </source>
</evidence>
<dbReference type="eggNOG" id="COG0063">
    <property type="taxonomic scope" value="Bacteria"/>
</dbReference>
<comment type="similarity">
    <text evidence="17">Belongs to the NnrD/CARKD family.</text>
</comment>
<reference evidence="22 23" key="1">
    <citation type="journal article" date="2010" name="Stand. Genomic Sci.">
        <title>Complete genome sequence of Desulfarculus baarsii type strain (2st14).</title>
        <authorList>
            <person name="Sun H."/>
            <person name="Spring S."/>
            <person name="Lapidus A."/>
            <person name="Davenport K."/>
            <person name="Del Rio T.G."/>
            <person name="Tice H."/>
            <person name="Nolan M."/>
            <person name="Copeland A."/>
            <person name="Cheng J.F."/>
            <person name="Lucas S."/>
            <person name="Tapia R."/>
            <person name="Goodwin L."/>
            <person name="Pitluck S."/>
            <person name="Ivanova N."/>
            <person name="Pagani I."/>
            <person name="Mavromatis K."/>
            <person name="Ovchinnikova G."/>
            <person name="Pati A."/>
            <person name="Chen A."/>
            <person name="Palaniappan K."/>
            <person name="Hauser L."/>
            <person name="Chang Y.J."/>
            <person name="Jeffries C.D."/>
            <person name="Detter J.C."/>
            <person name="Han C."/>
            <person name="Rohde M."/>
            <person name="Brambilla E."/>
            <person name="Goker M."/>
            <person name="Woyke T."/>
            <person name="Bristow J."/>
            <person name="Eisen J.A."/>
            <person name="Markowitz V."/>
            <person name="Hugenholtz P."/>
            <person name="Kyrpides N.C."/>
            <person name="Klenk H.P."/>
            <person name="Land M."/>
        </authorList>
    </citation>
    <scope>NUCLEOTIDE SEQUENCE [LARGE SCALE GENOMIC DNA]</scope>
    <source>
        <strain evidence="23">ATCC 33931 / DSM 2075 / LMG 7858 / VKM B-1802 / 2st14</strain>
    </source>
</reference>
<dbReference type="NCBIfam" id="TIGR00196">
    <property type="entry name" value="yjeF_cterm"/>
    <property type="match status" value="1"/>
</dbReference>
<comment type="cofactor">
    <cofactor evidence="18 19">
        <name>K(+)</name>
        <dbReference type="ChEBI" id="CHEBI:29103"/>
    </cofactor>
    <text evidence="18 19">Binds 1 potassium ion per subunit.</text>
</comment>
<keyword evidence="6 17" id="KW-0547">Nucleotide-binding</keyword>
<comment type="function">
    <text evidence="17">Catalyzes the dehydration of the S-form of NAD(P)HX at the expense of ADP, which is converted to AMP. Together with NAD(P)HX epimerase, which catalyzes the epimerization of the S- and R-forms, the enzyme allows the repair of both epimers of NAD(P)HX, a damaged form of NAD(P)H that is a result of enzymatic or heat-dependent hydration.</text>
</comment>
<dbReference type="Gene3D" id="3.40.50.10260">
    <property type="entry name" value="YjeF N-terminal domain"/>
    <property type="match status" value="1"/>
</dbReference>
<keyword evidence="8 17" id="KW-0521">NADP</keyword>
<feature type="binding site" evidence="18">
    <location>
        <position position="146"/>
    </location>
    <ligand>
        <name>(6S)-NADPHX</name>
        <dbReference type="ChEBI" id="CHEBI:64076"/>
    </ligand>
</feature>
<evidence type="ECO:0000313" key="23">
    <source>
        <dbReference type="Proteomes" id="UP000009047"/>
    </source>
</evidence>
<evidence type="ECO:0000256" key="5">
    <source>
        <dbReference type="ARBA" id="ARBA00022723"/>
    </source>
</evidence>
<dbReference type="Proteomes" id="UP000009047">
    <property type="component" value="Chromosome"/>
</dbReference>